<dbReference type="GeneID" id="19955850"/>
<proteinExistence type="predicted"/>
<dbReference type="SUPFAM" id="SSF52047">
    <property type="entry name" value="RNI-like"/>
    <property type="match status" value="1"/>
</dbReference>
<gene>
    <name evidence="1" type="ORF">SDRG_15123</name>
</gene>
<dbReference type="AlphaFoldDB" id="T0Q173"/>
<evidence type="ECO:0000313" key="1">
    <source>
        <dbReference type="EMBL" id="EQC27115.1"/>
    </source>
</evidence>
<evidence type="ECO:0000313" key="2">
    <source>
        <dbReference type="Proteomes" id="UP000030762"/>
    </source>
</evidence>
<evidence type="ECO:0008006" key="3">
    <source>
        <dbReference type="Google" id="ProtNLM"/>
    </source>
</evidence>
<protein>
    <recommendedName>
        <fullName evidence="3">F-box domain-containing protein</fullName>
    </recommendedName>
</protein>
<dbReference type="OMA" id="IRTEVHT"/>
<accession>T0Q173</accession>
<dbReference type="Gene3D" id="3.80.10.10">
    <property type="entry name" value="Ribonuclease Inhibitor"/>
    <property type="match status" value="1"/>
</dbReference>
<dbReference type="InterPro" id="IPR032675">
    <property type="entry name" value="LRR_dom_sf"/>
</dbReference>
<dbReference type="Proteomes" id="UP000030762">
    <property type="component" value="Unassembled WGS sequence"/>
</dbReference>
<keyword evidence="2" id="KW-1185">Reference proteome</keyword>
<reference evidence="1 2" key="1">
    <citation type="submission" date="2012-04" db="EMBL/GenBank/DDBJ databases">
        <title>The Genome Sequence of Saprolegnia declina VS20.</title>
        <authorList>
            <consortium name="The Broad Institute Genome Sequencing Platform"/>
            <person name="Russ C."/>
            <person name="Nusbaum C."/>
            <person name="Tyler B."/>
            <person name="van West P."/>
            <person name="Dieguez-Uribeondo J."/>
            <person name="de Bruijn I."/>
            <person name="Tripathy S."/>
            <person name="Jiang R."/>
            <person name="Young S.K."/>
            <person name="Zeng Q."/>
            <person name="Gargeya S."/>
            <person name="Fitzgerald M."/>
            <person name="Haas B."/>
            <person name="Abouelleil A."/>
            <person name="Alvarado L."/>
            <person name="Arachchi H.M."/>
            <person name="Berlin A."/>
            <person name="Chapman S.B."/>
            <person name="Goldberg J."/>
            <person name="Griggs A."/>
            <person name="Gujja S."/>
            <person name="Hansen M."/>
            <person name="Howarth C."/>
            <person name="Imamovic A."/>
            <person name="Larimer J."/>
            <person name="McCowen C."/>
            <person name="Montmayeur A."/>
            <person name="Murphy C."/>
            <person name="Neiman D."/>
            <person name="Pearson M."/>
            <person name="Priest M."/>
            <person name="Roberts A."/>
            <person name="Saif S."/>
            <person name="Shea T."/>
            <person name="Sisk P."/>
            <person name="Sykes S."/>
            <person name="Wortman J."/>
            <person name="Nusbaum C."/>
            <person name="Birren B."/>
        </authorList>
    </citation>
    <scope>NUCLEOTIDE SEQUENCE [LARGE SCALE GENOMIC DNA]</scope>
    <source>
        <strain evidence="1 2">VS20</strain>
    </source>
</reference>
<dbReference type="InParanoid" id="T0Q173"/>
<dbReference type="VEuPathDB" id="FungiDB:SDRG_15123"/>
<organism evidence="1 2">
    <name type="scientific">Saprolegnia diclina (strain VS20)</name>
    <dbReference type="NCBI Taxonomy" id="1156394"/>
    <lineage>
        <taxon>Eukaryota</taxon>
        <taxon>Sar</taxon>
        <taxon>Stramenopiles</taxon>
        <taxon>Oomycota</taxon>
        <taxon>Saprolegniomycetes</taxon>
        <taxon>Saprolegniales</taxon>
        <taxon>Saprolegniaceae</taxon>
        <taxon>Saprolegnia</taxon>
    </lineage>
</organism>
<name>T0Q173_SAPDV</name>
<dbReference type="RefSeq" id="XP_008619509.1">
    <property type="nucleotide sequence ID" value="XM_008621287.1"/>
</dbReference>
<sequence>MSMTKRPCAAPISVGHAGVLVHIAQCLDSTKDVLSLLQALPRDALDAPLTALRTLLLTPGALDDSHWPQVCIEDIDGQYTSTVLTALPAFSSISVDNLDRLNGVLGTIYPATAIIHFAAKWGYKITSIRVSSNVHHMDVFGRMLVHCNNLSSIRTEVHTWDAPFAAAIACAAQSVTRIEITAAYNNAFASESWLPILTAWLASGRAQHLGLRCLDFNHDTSLGRAIAAASSLTSLSLLGVDGVVRGLLDANVPLPNITKLRLETDSGHIDVRLLSNVISLSTLCALELIGNDTSDYTFVLALLPRMLMLRDLTLQKCTLHAMPNAIDAPRHLRALSLNQCTIDGAGWDLLAWASQSPCFQSVSLSHAEDLLATPLRFGRCLRQWMAAGVERLVLDGTEVDHIMGAVIAMTLCDTHRRRPFELCLDSNNLDYAAADLLIEALTTCTGVILKFMNHSVYQDSCKLQAVAAELQLRAVYNVPELRIFSPS</sequence>
<dbReference type="EMBL" id="JH767215">
    <property type="protein sequence ID" value="EQC27115.1"/>
    <property type="molecule type" value="Genomic_DNA"/>
</dbReference>